<accession>A0A1A9X059</accession>
<evidence type="ECO:0000256" key="1">
    <source>
        <dbReference type="SAM" id="Phobius"/>
    </source>
</evidence>
<keyword evidence="3" id="KW-1185">Reference proteome</keyword>
<dbReference type="PANTHER" id="PTHR47412:SF1">
    <property type="entry name" value="FI01434P-RELATED"/>
    <property type="match status" value="1"/>
</dbReference>
<dbReference type="AlphaFoldDB" id="A0A1A9X059"/>
<reference evidence="2" key="2">
    <citation type="submission" date="2020-05" db="UniProtKB">
        <authorList>
            <consortium name="EnsemblMetazoa"/>
        </authorList>
    </citation>
    <scope>IDENTIFICATION</scope>
    <source>
        <strain evidence="2">IAEA</strain>
    </source>
</reference>
<name>A0A1A9X059_9MUSC</name>
<keyword evidence="1" id="KW-0812">Transmembrane</keyword>
<dbReference type="PANTHER" id="PTHR47412">
    <property type="entry name" value="FI01434P-RELATED"/>
    <property type="match status" value="1"/>
</dbReference>
<dbReference type="VEuPathDB" id="VectorBase:GBRI039366"/>
<dbReference type="EnsemblMetazoa" id="GBRI039366-RA">
    <property type="protein sequence ID" value="GBRI039366-PA"/>
    <property type="gene ID" value="GBRI039366"/>
</dbReference>
<keyword evidence="1" id="KW-1133">Transmembrane helix</keyword>
<sequence length="402" mass="47505">MKLWERKLIIVIISALLGFSLIISFCLLPMVQENGLVFKRPQMGSSKNFINSEVAKFHIGQRGQYWILYKYIAALNIYTGNESVSLALHGEYTDLIILNALIRRWHGPISLTLFVNGDDFHQAQNIILYLIKCTEFSIKIRWFVTFNFIMHEDHIWRHIPKSEKDFMSRTVDCINSPFSSHNETYRQQKKLPYPSNMARNVARQTVSTYYVLSLDLNYLPSAKFIENFLEMVHKLYLDNPLNTLYCLTVFNASIKTVLPETKTDLLLYYKKYKKLYLTEESWRIPYLRSWLTSSNKADGFSILTTLKHEGLWFPWYVSANQYEPFADERFYEESFIDRWSHFDLLQALDYNFAVIDNAFLLHRSLSNTSINHDIDMRKAMNATDVNYHRKLITMKNLLMNFM</sequence>
<organism evidence="2 3">
    <name type="scientific">Glossina brevipalpis</name>
    <dbReference type="NCBI Taxonomy" id="37001"/>
    <lineage>
        <taxon>Eukaryota</taxon>
        <taxon>Metazoa</taxon>
        <taxon>Ecdysozoa</taxon>
        <taxon>Arthropoda</taxon>
        <taxon>Hexapoda</taxon>
        <taxon>Insecta</taxon>
        <taxon>Pterygota</taxon>
        <taxon>Neoptera</taxon>
        <taxon>Endopterygota</taxon>
        <taxon>Diptera</taxon>
        <taxon>Brachycera</taxon>
        <taxon>Muscomorpha</taxon>
        <taxon>Hippoboscoidea</taxon>
        <taxon>Glossinidae</taxon>
        <taxon>Glossina</taxon>
    </lineage>
</organism>
<proteinExistence type="predicted"/>
<dbReference type="Pfam" id="PF13896">
    <property type="entry name" value="Glyco_transf_49"/>
    <property type="match status" value="1"/>
</dbReference>
<keyword evidence="1" id="KW-0472">Membrane</keyword>
<evidence type="ECO:0000313" key="3">
    <source>
        <dbReference type="Proteomes" id="UP000091820"/>
    </source>
</evidence>
<reference evidence="3" key="1">
    <citation type="submission" date="2014-03" db="EMBL/GenBank/DDBJ databases">
        <authorList>
            <person name="Aksoy S."/>
            <person name="Warren W."/>
            <person name="Wilson R.K."/>
        </authorList>
    </citation>
    <scope>NUCLEOTIDE SEQUENCE [LARGE SCALE GENOMIC DNA]</scope>
    <source>
        <strain evidence="3">IAEA</strain>
    </source>
</reference>
<protein>
    <submittedName>
        <fullName evidence="2">Uncharacterized protein</fullName>
    </submittedName>
</protein>
<dbReference type="Proteomes" id="UP000091820">
    <property type="component" value="Unassembled WGS sequence"/>
</dbReference>
<evidence type="ECO:0000313" key="2">
    <source>
        <dbReference type="EnsemblMetazoa" id="GBRI039366-PA"/>
    </source>
</evidence>
<feature type="transmembrane region" description="Helical" evidence="1">
    <location>
        <begin position="7"/>
        <end position="31"/>
    </location>
</feature>